<dbReference type="EMBL" id="PVNG01000025">
    <property type="protein sequence ID" value="PRX55814.1"/>
    <property type="molecule type" value="Genomic_DNA"/>
</dbReference>
<gene>
    <name evidence="2" type="ORF">B0I32_12534</name>
</gene>
<evidence type="ECO:0000259" key="1">
    <source>
        <dbReference type="Pfam" id="PF07110"/>
    </source>
</evidence>
<dbReference type="RefSeq" id="WP_106249951.1">
    <property type="nucleotide sequence ID" value="NZ_PVNG01000025.1"/>
</dbReference>
<evidence type="ECO:0000313" key="2">
    <source>
        <dbReference type="EMBL" id="PRX55814.1"/>
    </source>
</evidence>
<feature type="domain" description="EthD" evidence="1">
    <location>
        <begin position="129"/>
        <end position="211"/>
    </location>
</feature>
<dbReference type="Pfam" id="PF07110">
    <property type="entry name" value="EthD"/>
    <property type="match status" value="2"/>
</dbReference>
<protein>
    <submittedName>
        <fullName evidence="2">Uncharacterized protein (TIGR02118 family)</fullName>
    </submittedName>
</protein>
<dbReference type="SUPFAM" id="SSF54909">
    <property type="entry name" value="Dimeric alpha+beta barrel"/>
    <property type="match status" value="2"/>
</dbReference>
<keyword evidence="3" id="KW-1185">Reference proteome</keyword>
<dbReference type="GO" id="GO:0016491">
    <property type="term" value="F:oxidoreductase activity"/>
    <property type="evidence" value="ECO:0007669"/>
    <property type="project" value="InterPro"/>
</dbReference>
<proteinExistence type="predicted"/>
<dbReference type="Proteomes" id="UP000238312">
    <property type="component" value="Unassembled WGS sequence"/>
</dbReference>
<comment type="caution">
    <text evidence="2">The sequence shown here is derived from an EMBL/GenBank/DDBJ whole genome shotgun (WGS) entry which is preliminary data.</text>
</comment>
<dbReference type="OrthoDB" id="3535638at2"/>
<dbReference type="InterPro" id="IPR009799">
    <property type="entry name" value="EthD_dom"/>
</dbReference>
<sequence length="230" mass="26096">MIHQLIFAAPKPGMTEHEFQQYWLNVHAVEYASKIPQIRKYLIDTRIPFWPGEGEPLWSGVAEIWLRDEREQLESLQTPEFLEGARKDEPRWAAFWRTVVLDTDAHEVVAGPELAGATGVKLIVLVKRKEGVRLADFRSRSLGTHADLVSRVPGLRRYLQCHVRDGAYGIGEAVLDAAYLLSFDSRDDLAAALGSAEYAKAEADMESFTEPRYVHRLVTTEHWIIGPESR</sequence>
<dbReference type="InterPro" id="IPR011008">
    <property type="entry name" value="Dimeric_a/b-barrel"/>
</dbReference>
<evidence type="ECO:0000313" key="3">
    <source>
        <dbReference type="Proteomes" id="UP000238312"/>
    </source>
</evidence>
<dbReference type="Gene3D" id="3.30.70.100">
    <property type="match status" value="2"/>
</dbReference>
<dbReference type="NCBIfam" id="TIGR02118">
    <property type="entry name" value="EthD family reductase"/>
    <property type="match status" value="1"/>
</dbReference>
<organism evidence="2 3">
    <name type="scientific">Nonomuraea fuscirosea</name>
    <dbReference type="NCBI Taxonomy" id="1291556"/>
    <lineage>
        <taxon>Bacteria</taxon>
        <taxon>Bacillati</taxon>
        <taxon>Actinomycetota</taxon>
        <taxon>Actinomycetes</taxon>
        <taxon>Streptosporangiales</taxon>
        <taxon>Streptosporangiaceae</taxon>
        <taxon>Nonomuraea</taxon>
    </lineage>
</organism>
<dbReference type="AlphaFoldDB" id="A0A2T0ME35"/>
<reference evidence="2 3" key="1">
    <citation type="submission" date="2018-03" db="EMBL/GenBank/DDBJ databases">
        <title>Genomic Encyclopedia of Type Strains, Phase III (KMG-III): the genomes of soil and plant-associated and newly described type strains.</title>
        <authorList>
            <person name="Whitman W."/>
        </authorList>
    </citation>
    <scope>NUCLEOTIDE SEQUENCE [LARGE SCALE GENOMIC DNA]</scope>
    <source>
        <strain evidence="2 3">CGMCC 4.7104</strain>
    </source>
</reference>
<accession>A0A2T0ME35</accession>
<name>A0A2T0ME35_9ACTN</name>
<feature type="domain" description="EthD" evidence="1">
    <location>
        <begin position="11"/>
        <end position="94"/>
    </location>
</feature>